<organism evidence="2 3">
    <name type="scientific">Rahnella victoriana</name>
    <dbReference type="NCBI Taxonomy" id="1510570"/>
    <lineage>
        <taxon>Bacteria</taxon>
        <taxon>Pseudomonadati</taxon>
        <taxon>Pseudomonadota</taxon>
        <taxon>Gammaproteobacteria</taxon>
        <taxon>Enterobacterales</taxon>
        <taxon>Yersiniaceae</taxon>
        <taxon>Rahnella</taxon>
    </lineage>
</organism>
<dbReference type="InterPro" id="IPR010982">
    <property type="entry name" value="Lambda_DNA-bd_dom_sf"/>
</dbReference>
<dbReference type="Proteomes" id="UP000600307">
    <property type="component" value="Unassembled WGS sequence"/>
</dbReference>
<evidence type="ECO:0000259" key="1">
    <source>
        <dbReference type="PROSITE" id="PS50943"/>
    </source>
</evidence>
<protein>
    <submittedName>
        <fullName evidence="2">Helix-turn-helix domain-containing protein</fullName>
    </submittedName>
</protein>
<keyword evidence="3" id="KW-1185">Reference proteome</keyword>
<dbReference type="SMART" id="SM00530">
    <property type="entry name" value="HTH_XRE"/>
    <property type="match status" value="1"/>
</dbReference>
<dbReference type="InterPro" id="IPR001387">
    <property type="entry name" value="Cro/C1-type_HTH"/>
</dbReference>
<dbReference type="Pfam" id="PF01381">
    <property type="entry name" value="HTH_3"/>
    <property type="match status" value="1"/>
</dbReference>
<accession>A0ABS0DJW1</accession>
<dbReference type="CDD" id="cd00093">
    <property type="entry name" value="HTH_XRE"/>
    <property type="match status" value="1"/>
</dbReference>
<dbReference type="SUPFAM" id="SSF47413">
    <property type="entry name" value="lambda repressor-like DNA-binding domains"/>
    <property type="match status" value="1"/>
</dbReference>
<evidence type="ECO:0000313" key="2">
    <source>
        <dbReference type="EMBL" id="MBF7954199.1"/>
    </source>
</evidence>
<sequence>MRTLKELPALLKQKRLQLGLSQQDMRMRTGMTQQQYQKIEAGADPRLSTLLRLLEGMELELMLVPRQRVQEIKELLDSTVSSCHRPSERESESLNNDWDDILRDLKE</sequence>
<gene>
    <name evidence="2" type="ORF">IV431_01380</name>
</gene>
<name>A0ABS0DJW1_9GAMM</name>
<evidence type="ECO:0000313" key="3">
    <source>
        <dbReference type="Proteomes" id="UP000600307"/>
    </source>
</evidence>
<feature type="domain" description="HTH cro/C1-type" evidence="1">
    <location>
        <begin position="11"/>
        <end position="64"/>
    </location>
</feature>
<proteinExistence type="predicted"/>
<dbReference type="PROSITE" id="PS50943">
    <property type="entry name" value="HTH_CROC1"/>
    <property type="match status" value="1"/>
</dbReference>
<dbReference type="EMBL" id="JADOBH010000001">
    <property type="protein sequence ID" value="MBF7954199.1"/>
    <property type="molecule type" value="Genomic_DNA"/>
</dbReference>
<dbReference type="Gene3D" id="1.10.260.40">
    <property type="entry name" value="lambda repressor-like DNA-binding domains"/>
    <property type="match status" value="1"/>
</dbReference>
<reference evidence="2 3" key="1">
    <citation type="submission" date="2020-11" db="EMBL/GenBank/DDBJ databases">
        <title>Taxonomic investigation of Rahnella spp.</title>
        <authorList>
            <person name="Lee S.D."/>
        </authorList>
    </citation>
    <scope>NUCLEOTIDE SEQUENCE [LARGE SCALE GENOMIC DNA]</scope>
    <source>
        <strain evidence="2 3">SAP-10</strain>
    </source>
</reference>
<comment type="caution">
    <text evidence="2">The sequence shown here is derived from an EMBL/GenBank/DDBJ whole genome shotgun (WGS) entry which is preliminary data.</text>
</comment>
<dbReference type="RefSeq" id="WP_095924565.1">
    <property type="nucleotide sequence ID" value="NZ_CP089919.1"/>
</dbReference>